<proteinExistence type="predicted"/>
<evidence type="ECO:0000256" key="1">
    <source>
        <dbReference type="SAM" id="MobiDB-lite"/>
    </source>
</evidence>
<feature type="region of interest" description="Disordered" evidence="1">
    <location>
        <begin position="514"/>
        <end position="539"/>
    </location>
</feature>
<protein>
    <submittedName>
        <fullName evidence="2">Uncharacterized protein</fullName>
    </submittedName>
</protein>
<comment type="caution">
    <text evidence="2">The sequence shown here is derived from an EMBL/GenBank/DDBJ whole genome shotgun (WGS) entry which is preliminary data.</text>
</comment>
<evidence type="ECO:0000313" key="3">
    <source>
        <dbReference type="Proteomes" id="UP000541969"/>
    </source>
</evidence>
<reference evidence="2 3" key="1">
    <citation type="submission" date="2020-07" db="EMBL/GenBank/DDBJ databases">
        <title>Sequencing the genomes of 1000 actinobacteria strains.</title>
        <authorList>
            <person name="Klenk H.-P."/>
        </authorList>
    </citation>
    <scope>NUCLEOTIDE SEQUENCE [LARGE SCALE GENOMIC DNA]</scope>
    <source>
        <strain evidence="2 3">DSM 104001</strain>
    </source>
</reference>
<dbReference type="EMBL" id="JACBZT010000001">
    <property type="protein sequence ID" value="NYJ03853.1"/>
    <property type="molecule type" value="Genomic_DNA"/>
</dbReference>
<feature type="compositionally biased region" description="Basic and acidic residues" evidence="1">
    <location>
        <begin position="529"/>
        <end position="539"/>
    </location>
</feature>
<dbReference type="AlphaFoldDB" id="A0A853CCH1"/>
<accession>A0A853CCH1</accession>
<dbReference type="RefSeq" id="WP_179714643.1">
    <property type="nucleotide sequence ID" value="NZ_JACBZT010000001.1"/>
</dbReference>
<evidence type="ECO:0000313" key="2">
    <source>
        <dbReference type="EMBL" id="NYJ03853.1"/>
    </source>
</evidence>
<dbReference type="Proteomes" id="UP000541969">
    <property type="component" value="Unassembled WGS sequence"/>
</dbReference>
<sequence>MAAGMTDCPQLVYTSASRTLEGPGFGVFAMSRDWPSALGTSRSTLGPFIGQPSDGAAYGVLATHGGRLAYAKTPVESDDFGRRGNYVVHLLWDAAGLLTARDVLALHRSGGFVSAVRGDPSREAPPVRVPRARRTTPSLALDEIDPLVPSLAALLAAVESGGGAVRVPAVSVLLDVLPRGLGGAVSLHVGTADPMGDTATVALLVGAYAEPAADTTNCGRARALLETAAKGELCPDDVTRFDELDAWLFADAWMDLEPAALTDSQLVAVLASPGAGRWLASARAASVATAIAAEDREVEAALRSAITRDAAARAGVRSVELGSVLKAVFDGIPARTADFSGLTQGDLATAFLKELGRGRRLPRVSPEAGLLIEQSLGLGHPIPLVGLTDDVEGLAGLVARRPVVREALLREWKTATWSPAHDQLLAQLVLYDAEWFSTLAPLSPPSSLQTALAWAARQMSARQVERLAVTVASSEMSGHGWALRCVLFPCGLPAEEVAGIAARHFEVFARDDGWPRPLARETGAQLAHPPDDPPKRRRR</sequence>
<gene>
    <name evidence="2" type="ORF">GGQ55_000131</name>
</gene>
<organism evidence="2 3">
    <name type="scientific">Petropleomorpha daqingensis</name>
    <dbReference type="NCBI Taxonomy" id="2026353"/>
    <lineage>
        <taxon>Bacteria</taxon>
        <taxon>Bacillati</taxon>
        <taxon>Actinomycetota</taxon>
        <taxon>Actinomycetes</taxon>
        <taxon>Geodermatophilales</taxon>
        <taxon>Geodermatophilaceae</taxon>
        <taxon>Petropleomorpha</taxon>
    </lineage>
</organism>
<keyword evidence="3" id="KW-1185">Reference proteome</keyword>
<name>A0A853CCH1_9ACTN</name>